<dbReference type="EMBL" id="GFPF01008512">
    <property type="protein sequence ID" value="MAA19658.1"/>
    <property type="molecule type" value="Transcribed_RNA"/>
</dbReference>
<keyword evidence="1" id="KW-0812">Transmembrane</keyword>
<dbReference type="GO" id="GO:0003924">
    <property type="term" value="F:GTPase activity"/>
    <property type="evidence" value="ECO:0007669"/>
    <property type="project" value="InterPro"/>
</dbReference>
<reference evidence="3" key="1">
    <citation type="journal article" date="2017" name="Parasit. Vectors">
        <title>Sialotranscriptomics of Rhipicephalus zambeziensis reveals intricate expression profiles of secretory proteins and suggests tight temporal transcriptional regulation during blood-feeding.</title>
        <authorList>
            <person name="de Castro M.H."/>
            <person name="de Klerk D."/>
            <person name="Pienaar R."/>
            <person name="Rees D.J.G."/>
            <person name="Mans B.J."/>
        </authorList>
    </citation>
    <scope>NUCLEOTIDE SEQUENCE</scope>
    <source>
        <tissue evidence="3">Salivary glands</tissue>
    </source>
</reference>
<accession>A0A224YPZ5</accession>
<name>A0A224YPZ5_9ACAR</name>
<evidence type="ECO:0000256" key="1">
    <source>
        <dbReference type="SAM" id="Phobius"/>
    </source>
</evidence>
<evidence type="ECO:0000259" key="2">
    <source>
        <dbReference type="Pfam" id="PF02841"/>
    </source>
</evidence>
<dbReference type="GO" id="GO:0005525">
    <property type="term" value="F:GTP binding"/>
    <property type="evidence" value="ECO:0007669"/>
    <property type="project" value="InterPro"/>
</dbReference>
<dbReference type="Gene3D" id="1.20.58.420">
    <property type="entry name" value="AHSP"/>
    <property type="match status" value="1"/>
</dbReference>
<evidence type="ECO:0000313" key="3">
    <source>
        <dbReference type="EMBL" id="MAA19658.1"/>
    </source>
</evidence>
<dbReference type="SUPFAM" id="SSF48340">
    <property type="entry name" value="Interferon-induced guanylate-binding protein 1 (GBP1), C-terminal domain"/>
    <property type="match status" value="1"/>
</dbReference>
<dbReference type="InterPro" id="IPR036543">
    <property type="entry name" value="Guanylate-bd_C_sf"/>
</dbReference>
<dbReference type="Pfam" id="PF02841">
    <property type="entry name" value="GBP_C"/>
    <property type="match status" value="1"/>
</dbReference>
<proteinExistence type="predicted"/>
<dbReference type="AlphaFoldDB" id="A0A224YPZ5"/>
<feature type="transmembrane region" description="Helical" evidence="1">
    <location>
        <begin position="114"/>
        <end position="131"/>
    </location>
</feature>
<keyword evidence="1" id="KW-1133">Transmembrane helix</keyword>
<organism evidence="3">
    <name type="scientific">Rhipicephalus zambeziensis</name>
    <dbReference type="NCBI Taxonomy" id="60191"/>
    <lineage>
        <taxon>Eukaryota</taxon>
        <taxon>Metazoa</taxon>
        <taxon>Ecdysozoa</taxon>
        <taxon>Arthropoda</taxon>
        <taxon>Chelicerata</taxon>
        <taxon>Arachnida</taxon>
        <taxon>Acari</taxon>
        <taxon>Parasitiformes</taxon>
        <taxon>Ixodida</taxon>
        <taxon>Ixodoidea</taxon>
        <taxon>Ixodidae</taxon>
        <taxon>Rhipicephalinae</taxon>
        <taxon>Rhipicephalus</taxon>
        <taxon>Rhipicephalus</taxon>
    </lineage>
</organism>
<sequence>MKNYARIIREGGLPKVKSEVQALADETNRSALEKVKEFYIKGMQDKTYATLDEVKKNHEELLPQAREKFLNAGTIDYGVSKRYLDTLEKEIDVFFNDFAEEKYEGFLADHHRKGLIILIISVASLLAALVPSPFEPLTVALEVAGGSCFAAFTGIQTTRPKPIHRTQPEEDPEKSP</sequence>
<feature type="domain" description="Guanylate-binding protein/Atlastin C-terminal" evidence="2">
    <location>
        <begin position="2"/>
        <end position="101"/>
    </location>
</feature>
<dbReference type="InterPro" id="IPR003191">
    <property type="entry name" value="Guanylate-bd/ATL_C"/>
</dbReference>
<protein>
    <submittedName>
        <fullName evidence="3">Protein containing GBP C domain</fullName>
    </submittedName>
</protein>
<keyword evidence="1" id="KW-0472">Membrane</keyword>